<dbReference type="FunFam" id="3.40.50.300:FF:002548">
    <property type="entry name" value="DNA kinase/phosphatase Pnk1"/>
    <property type="match status" value="1"/>
</dbReference>
<feature type="compositionally biased region" description="Basic and acidic residues" evidence="1">
    <location>
        <begin position="54"/>
        <end position="67"/>
    </location>
</feature>
<dbReference type="InterPro" id="IPR013954">
    <property type="entry name" value="PNK3P"/>
</dbReference>
<dbReference type="GO" id="GO:0046404">
    <property type="term" value="F:ATP-dependent polydeoxyribonucleotide 5'-hydroxyl-kinase activity"/>
    <property type="evidence" value="ECO:0007669"/>
    <property type="project" value="TreeGrafter"/>
</dbReference>
<dbReference type="FunFam" id="3.40.50.1000:FF:000078">
    <property type="entry name" value="Bifunctional polynucleotide phosphatase/kinase"/>
    <property type="match status" value="1"/>
</dbReference>
<dbReference type="NCBIfam" id="TIGR01664">
    <property type="entry name" value="DNA-3'-Pase"/>
    <property type="match status" value="1"/>
</dbReference>
<name>A0AAE0LZJ2_9PEZI</name>
<dbReference type="InterPro" id="IPR036412">
    <property type="entry name" value="HAD-like_sf"/>
</dbReference>
<dbReference type="SUPFAM" id="SSF56784">
    <property type="entry name" value="HAD-like"/>
    <property type="match status" value="1"/>
</dbReference>
<dbReference type="PANTHER" id="PTHR12083">
    <property type="entry name" value="BIFUNCTIONAL POLYNUCLEOTIDE PHOSPHATASE/KINASE"/>
    <property type="match status" value="1"/>
</dbReference>
<keyword evidence="2" id="KW-0418">Kinase</keyword>
<dbReference type="Pfam" id="PF13671">
    <property type="entry name" value="AAA_33"/>
    <property type="match status" value="1"/>
</dbReference>
<evidence type="ECO:0000313" key="3">
    <source>
        <dbReference type="Proteomes" id="UP001283341"/>
    </source>
</evidence>
<dbReference type="InterPro" id="IPR006551">
    <property type="entry name" value="Polynucleotide_phosphatase"/>
</dbReference>
<dbReference type="Gene3D" id="3.40.50.1000">
    <property type="entry name" value="HAD superfamily/HAD-like"/>
    <property type="match status" value="1"/>
</dbReference>
<dbReference type="InterPro" id="IPR027417">
    <property type="entry name" value="P-loop_NTPase"/>
</dbReference>
<dbReference type="InterPro" id="IPR023214">
    <property type="entry name" value="HAD_sf"/>
</dbReference>
<evidence type="ECO:0000256" key="1">
    <source>
        <dbReference type="SAM" id="MobiDB-lite"/>
    </source>
</evidence>
<comment type="caution">
    <text evidence="2">The sequence shown here is derived from an EMBL/GenBank/DDBJ whole genome shotgun (WGS) entry which is preliminary data.</text>
</comment>
<proteinExistence type="predicted"/>
<dbReference type="EMBL" id="JAUEDM010000008">
    <property type="protein sequence ID" value="KAK3312649.1"/>
    <property type="molecule type" value="Genomic_DNA"/>
</dbReference>
<accession>A0AAE0LZJ2</accession>
<keyword evidence="3" id="KW-1185">Reference proteome</keyword>
<dbReference type="AlphaFoldDB" id="A0AAE0LZJ2"/>
<dbReference type="NCBIfam" id="TIGR01662">
    <property type="entry name" value="HAD-SF-IIIA"/>
    <property type="match status" value="1"/>
</dbReference>
<dbReference type="Proteomes" id="UP001283341">
    <property type="component" value="Unassembled WGS sequence"/>
</dbReference>
<gene>
    <name evidence="2" type="ORF">B0H66DRAFT_485563</name>
</gene>
<dbReference type="PANTHER" id="PTHR12083:SF9">
    <property type="entry name" value="BIFUNCTIONAL POLYNUCLEOTIDE PHOSPHATASE_KINASE"/>
    <property type="match status" value="1"/>
</dbReference>
<sequence length="468" mass="52946">MTPGKSPAATTTGSKRPADRGRSPSISPPPLKRKAQSVISKTAVANFFTPTSQKPKERTTWTERSPDDDTPATLLVAKYLPDRDENEQTLPPIKRRKIAAFDLDSTLITSASGNTHAKDGADWKWWHHRVPGRLRDLYNKEGYQVVIFTNQGGLTLHPDPKSKAPKSLKSRVPDFKQKCNVVLSHLDIPITLYAATANDVYRKPRAGMWTELCGDYDLQDSEIDRENTIFVGDAGGRIATLNGKSKDFSCSDRNLAHNIGIKYETPEEFFLKEKPREFARDFDLAKFPFSSAEEEALGKPPPVEKTNEKDVILFVGSPGAGKSTFYWKYLEPLGYGRINQDTLKSRDKCIKAAAGLLKEGSSVVIDNTNADHDTRAQWVELARKYNVPIRCVWFKTPARLCEHNDMVRALNGNLNPEFRQSLPKLAFNGFLSRFKEPKLKEGFQDIVEVEFKFRGTKEEYEIWGRYWL</sequence>
<feature type="region of interest" description="Disordered" evidence="1">
    <location>
        <begin position="1"/>
        <end position="72"/>
    </location>
</feature>
<dbReference type="InterPro" id="IPR006549">
    <property type="entry name" value="HAD-SF_hydro_IIIA"/>
</dbReference>
<organism evidence="2 3">
    <name type="scientific">Apodospora peruviana</name>
    <dbReference type="NCBI Taxonomy" id="516989"/>
    <lineage>
        <taxon>Eukaryota</taxon>
        <taxon>Fungi</taxon>
        <taxon>Dikarya</taxon>
        <taxon>Ascomycota</taxon>
        <taxon>Pezizomycotina</taxon>
        <taxon>Sordariomycetes</taxon>
        <taxon>Sordariomycetidae</taxon>
        <taxon>Sordariales</taxon>
        <taxon>Lasiosphaeriaceae</taxon>
        <taxon>Apodospora</taxon>
    </lineage>
</organism>
<protein>
    <submittedName>
        <fullName evidence="2">Polynucleotide kinase 3 phosphatase-domain-containing protein</fullName>
    </submittedName>
</protein>
<dbReference type="GO" id="GO:0006281">
    <property type="term" value="P:DNA repair"/>
    <property type="evidence" value="ECO:0007669"/>
    <property type="project" value="TreeGrafter"/>
</dbReference>
<evidence type="ECO:0000313" key="2">
    <source>
        <dbReference type="EMBL" id="KAK3312649.1"/>
    </source>
</evidence>
<dbReference type="Pfam" id="PF08645">
    <property type="entry name" value="PNK3P"/>
    <property type="match status" value="1"/>
</dbReference>
<keyword evidence="2" id="KW-0808">Transferase</keyword>
<dbReference type="Gene3D" id="3.40.50.300">
    <property type="entry name" value="P-loop containing nucleotide triphosphate hydrolases"/>
    <property type="match status" value="1"/>
</dbReference>
<reference evidence="2" key="2">
    <citation type="submission" date="2023-06" db="EMBL/GenBank/DDBJ databases">
        <authorList>
            <consortium name="Lawrence Berkeley National Laboratory"/>
            <person name="Haridas S."/>
            <person name="Hensen N."/>
            <person name="Bonometti L."/>
            <person name="Westerberg I."/>
            <person name="Brannstrom I.O."/>
            <person name="Guillou S."/>
            <person name="Cros-Aarteil S."/>
            <person name="Calhoun S."/>
            <person name="Kuo A."/>
            <person name="Mondo S."/>
            <person name="Pangilinan J."/>
            <person name="Riley R."/>
            <person name="Labutti K."/>
            <person name="Andreopoulos B."/>
            <person name="Lipzen A."/>
            <person name="Chen C."/>
            <person name="Yanf M."/>
            <person name="Daum C."/>
            <person name="Ng V."/>
            <person name="Clum A."/>
            <person name="Steindorff A."/>
            <person name="Ohm R."/>
            <person name="Martin F."/>
            <person name="Silar P."/>
            <person name="Natvig D."/>
            <person name="Lalanne C."/>
            <person name="Gautier V."/>
            <person name="Ament-Velasquez S.L."/>
            <person name="Kruys A."/>
            <person name="Hutchinson M.I."/>
            <person name="Powell A.J."/>
            <person name="Barry K."/>
            <person name="Miller A.N."/>
            <person name="Grigoriev I.V."/>
            <person name="Debuchy R."/>
            <person name="Gladieux P."/>
            <person name="Thoren M.H."/>
            <person name="Johannesson H."/>
        </authorList>
    </citation>
    <scope>NUCLEOTIDE SEQUENCE</scope>
    <source>
        <strain evidence="2">CBS 118394</strain>
    </source>
</reference>
<reference evidence="2" key="1">
    <citation type="journal article" date="2023" name="Mol. Phylogenet. Evol.">
        <title>Genome-scale phylogeny and comparative genomics of the fungal order Sordariales.</title>
        <authorList>
            <person name="Hensen N."/>
            <person name="Bonometti L."/>
            <person name="Westerberg I."/>
            <person name="Brannstrom I.O."/>
            <person name="Guillou S."/>
            <person name="Cros-Aarteil S."/>
            <person name="Calhoun S."/>
            <person name="Haridas S."/>
            <person name="Kuo A."/>
            <person name="Mondo S."/>
            <person name="Pangilinan J."/>
            <person name="Riley R."/>
            <person name="LaButti K."/>
            <person name="Andreopoulos B."/>
            <person name="Lipzen A."/>
            <person name="Chen C."/>
            <person name="Yan M."/>
            <person name="Daum C."/>
            <person name="Ng V."/>
            <person name="Clum A."/>
            <person name="Steindorff A."/>
            <person name="Ohm R.A."/>
            <person name="Martin F."/>
            <person name="Silar P."/>
            <person name="Natvig D.O."/>
            <person name="Lalanne C."/>
            <person name="Gautier V."/>
            <person name="Ament-Velasquez S.L."/>
            <person name="Kruys A."/>
            <person name="Hutchinson M.I."/>
            <person name="Powell A.J."/>
            <person name="Barry K."/>
            <person name="Miller A.N."/>
            <person name="Grigoriev I.V."/>
            <person name="Debuchy R."/>
            <person name="Gladieux P."/>
            <person name="Hiltunen Thoren M."/>
            <person name="Johannesson H."/>
        </authorList>
    </citation>
    <scope>NUCLEOTIDE SEQUENCE</scope>
    <source>
        <strain evidence="2">CBS 118394</strain>
    </source>
</reference>
<dbReference type="SUPFAM" id="SSF52540">
    <property type="entry name" value="P-loop containing nucleoside triphosphate hydrolases"/>
    <property type="match status" value="1"/>
</dbReference>
<dbReference type="GO" id="GO:0046403">
    <property type="term" value="F:polynucleotide 3'-phosphatase activity"/>
    <property type="evidence" value="ECO:0007669"/>
    <property type="project" value="TreeGrafter"/>
</dbReference>
<dbReference type="GO" id="GO:0003690">
    <property type="term" value="F:double-stranded DNA binding"/>
    <property type="evidence" value="ECO:0007669"/>
    <property type="project" value="TreeGrafter"/>
</dbReference>